<dbReference type="Gene3D" id="2.40.50.140">
    <property type="entry name" value="Nucleic acid-binding proteins"/>
    <property type="match status" value="1"/>
</dbReference>
<dbReference type="AlphaFoldDB" id="X0XE95"/>
<dbReference type="InterPro" id="IPR004365">
    <property type="entry name" value="NA-bd_OB_tRNA"/>
</dbReference>
<evidence type="ECO:0000313" key="2">
    <source>
        <dbReference type="EMBL" id="GAG41425.1"/>
    </source>
</evidence>
<protein>
    <recommendedName>
        <fullName evidence="1">OB domain-containing protein</fullName>
    </recommendedName>
</protein>
<evidence type="ECO:0000259" key="1">
    <source>
        <dbReference type="Pfam" id="PF01336"/>
    </source>
</evidence>
<name>X0XE95_9ZZZZ</name>
<dbReference type="GO" id="GO:0003676">
    <property type="term" value="F:nucleic acid binding"/>
    <property type="evidence" value="ECO:0007669"/>
    <property type="project" value="InterPro"/>
</dbReference>
<dbReference type="Pfam" id="PF01336">
    <property type="entry name" value="tRNA_anti-codon"/>
    <property type="match status" value="1"/>
</dbReference>
<sequence length="43" mass="5094">MKRIFINETTKYIGEKVKVCGWVNSRRDHGKIIFIDLRDRSGL</sequence>
<dbReference type="InterPro" id="IPR012340">
    <property type="entry name" value="NA-bd_OB-fold"/>
</dbReference>
<organism evidence="2">
    <name type="scientific">marine sediment metagenome</name>
    <dbReference type="NCBI Taxonomy" id="412755"/>
    <lineage>
        <taxon>unclassified sequences</taxon>
        <taxon>metagenomes</taxon>
        <taxon>ecological metagenomes</taxon>
    </lineage>
</organism>
<reference evidence="2" key="1">
    <citation type="journal article" date="2014" name="Front. Microbiol.">
        <title>High frequency of phylogenetically diverse reductive dehalogenase-homologous genes in deep subseafloor sedimentary metagenomes.</title>
        <authorList>
            <person name="Kawai M."/>
            <person name="Futagami T."/>
            <person name="Toyoda A."/>
            <person name="Takaki Y."/>
            <person name="Nishi S."/>
            <person name="Hori S."/>
            <person name="Arai W."/>
            <person name="Tsubouchi T."/>
            <person name="Morono Y."/>
            <person name="Uchiyama I."/>
            <person name="Ito T."/>
            <person name="Fujiyama A."/>
            <person name="Inagaki F."/>
            <person name="Takami H."/>
        </authorList>
    </citation>
    <scope>NUCLEOTIDE SEQUENCE</scope>
    <source>
        <strain evidence="2">Expedition CK06-06</strain>
    </source>
</reference>
<gene>
    <name evidence="2" type="ORF">S01H1_64318</name>
</gene>
<feature type="non-terminal residue" evidence="2">
    <location>
        <position position="43"/>
    </location>
</feature>
<proteinExistence type="predicted"/>
<comment type="caution">
    <text evidence="2">The sequence shown here is derived from an EMBL/GenBank/DDBJ whole genome shotgun (WGS) entry which is preliminary data.</text>
</comment>
<dbReference type="SUPFAM" id="SSF50249">
    <property type="entry name" value="Nucleic acid-binding proteins"/>
    <property type="match status" value="1"/>
</dbReference>
<dbReference type="EMBL" id="BARS01042387">
    <property type="protein sequence ID" value="GAG41425.1"/>
    <property type="molecule type" value="Genomic_DNA"/>
</dbReference>
<accession>X0XE95</accession>
<feature type="domain" description="OB" evidence="1">
    <location>
        <begin position="17"/>
        <end position="42"/>
    </location>
</feature>